<dbReference type="InterPro" id="IPR002347">
    <property type="entry name" value="SDR_fam"/>
</dbReference>
<proteinExistence type="inferred from homology"/>
<dbReference type="Pfam" id="PF13561">
    <property type="entry name" value="adh_short_C2"/>
    <property type="match status" value="1"/>
</dbReference>
<gene>
    <name evidence="2" type="ORF">UFOPK1889_00480</name>
</gene>
<dbReference type="Gene3D" id="3.40.50.720">
    <property type="entry name" value="NAD(P)-binding Rossmann-like Domain"/>
    <property type="match status" value="1"/>
</dbReference>
<protein>
    <submittedName>
        <fullName evidence="2">Unannotated protein</fullName>
    </submittedName>
</protein>
<dbReference type="PRINTS" id="PR00080">
    <property type="entry name" value="SDRFAMILY"/>
</dbReference>
<dbReference type="EMBL" id="CAEZUZ010000057">
    <property type="protein sequence ID" value="CAB4614344.1"/>
    <property type="molecule type" value="Genomic_DNA"/>
</dbReference>
<organism evidence="2">
    <name type="scientific">freshwater metagenome</name>
    <dbReference type="NCBI Taxonomy" id="449393"/>
    <lineage>
        <taxon>unclassified sequences</taxon>
        <taxon>metagenomes</taxon>
        <taxon>ecological metagenomes</taxon>
    </lineage>
</organism>
<accession>A0A6J6HTC2</accession>
<name>A0A6J6HTC2_9ZZZZ</name>
<dbReference type="SUPFAM" id="SSF51735">
    <property type="entry name" value="NAD(P)-binding Rossmann-fold domains"/>
    <property type="match status" value="1"/>
</dbReference>
<dbReference type="PANTHER" id="PTHR42879:SF6">
    <property type="entry name" value="NADPH-DEPENDENT REDUCTASE BACG"/>
    <property type="match status" value="1"/>
</dbReference>
<evidence type="ECO:0000313" key="2">
    <source>
        <dbReference type="EMBL" id="CAB4614344.1"/>
    </source>
</evidence>
<comment type="similarity">
    <text evidence="1">Belongs to the short-chain dehydrogenases/reductases (SDR) family.</text>
</comment>
<dbReference type="PANTHER" id="PTHR42879">
    <property type="entry name" value="3-OXOACYL-(ACYL-CARRIER-PROTEIN) REDUCTASE"/>
    <property type="match status" value="1"/>
</dbReference>
<evidence type="ECO:0000256" key="1">
    <source>
        <dbReference type="ARBA" id="ARBA00006484"/>
    </source>
</evidence>
<dbReference type="InterPro" id="IPR050259">
    <property type="entry name" value="SDR"/>
</dbReference>
<dbReference type="InterPro" id="IPR036291">
    <property type="entry name" value="NAD(P)-bd_dom_sf"/>
</dbReference>
<reference evidence="2" key="1">
    <citation type="submission" date="2020-05" db="EMBL/GenBank/DDBJ databases">
        <authorList>
            <person name="Chiriac C."/>
            <person name="Salcher M."/>
            <person name="Ghai R."/>
            <person name="Kavagutti S V."/>
        </authorList>
    </citation>
    <scope>NUCLEOTIDE SEQUENCE</scope>
</reference>
<sequence length="248" mass="25186">MELGLIGKTAAIAAGTAGLGLGTAKALAADGVQVVVCGRDEARLASALSEIGHGAQGFICDVSTDVGGRTFAETAIAMLGHIDILVANGGGPPPGGFAHTPEDAYLDALQKNLLSVVAMCQVAVPPMRERGWGRVLAITSVAVRQPMNNLILSNTARAGVTGFLKTLAREVAGDGVTVNSIQPGTHATDRITQLYGANPDVKAMGIPAGIMGDADDFGRIGAFMCSESAKFMTGVQLHVDGGSYAGLL</sequence>
<dbReference type="PRINTS" id="PR00081">
    <property type="entry name" value="GDHRDH"/>
</dbReference>
<dbReference type="AlphaFoldDB" id="A0A6J6HTC2"/>